<dbReference type="Bgee" id="ENSECAG00000036940">
    <property type="expression patterns" value="Expressed in bone marrow and 14 other cell types or tissues"/>
</dbReference>
<dbReference type="PANTHER" id="PTHR23266">
    <property type="entry name" value="IMMUNOGLOBULIN HEAVY CHAIN"/>
    <property type="match status" value="1"/>
</dbReference>
<dbReference type="Ensembl" id="ENSECAT00000067750.2">
    <property type="protein sequence ID" value="ENSECAP00000052716.2"/>
    <property type="gene ID" value="ENSECAG00000002540.4"/>
</dbReference>
<keyword evidence="6" id="KW-1185">Reference proteome</keyword>
<evidence type="ECO:0000259" key="4">
    <source>
        <dbReference type="PROSITE" id="PS50835"/>
    </source>
</evidence>
<dbReference type="InterPro" id="IPR013106">
    <property type="entry name" value="Ig_V-set"/>
</dbReference>
<dbReference type="SMART" id="SM00406">
    <property type="entry name" value="IGv"/>
    <property type="match status" value="1"/>
</dbReference>
<accession>A0A5F5PY84</accession>
<evidence type="ECO:0000313" key="5">
    <source>
        <dbReference type="Ensembl" id="ENSECAP00000052716.2"/>
    </source>
</evidence>
<reference evidence="5" key="2">
    <citation type="submission" date="2025-08" db="UniProtKB">
        <authorList>
            <consortium name="Ensembl"/>
        </authorList>
    </citation>
    <scope>IDENTIFICATION</scope>
    <source>
        <strain evidence="5">Thoroughbred</strain>
    </source>
</reference>
<organism evidence="5 6">
    <name type="scientific">Equus caballus</name>
    <name type="common">Horse</name>
    <dbReference type="NCBI Taxonomy" id="9796"/>
    <lineage>
        <taxon>Eukaryota</taxon>
        <taxon>Metazoa</taxon>
        <taxon>Chordata</taxon>
        <taxon>Craniata</taxon>
        <taxon>Vertebrata</taxon>
        <taxon>Euteleostomi</taxon>
        <taxon>Mammalia</taxon>
        <taxon>Eutheria</taxon>
        <taxon>Laurasiatheria</taxon>
        <taxon>Perissodactyla</taxon>
        <taxon>Equidae</taxon>
        <taxon>Equus</taxon>
    </lineage>
</organism>
<keyword evidence="2" id="KW-1064">Adaptive immunity</keyword>
<evidence type="ECO:0000313" key="6">
    <source>
        <dbReference type="Proteomes" id="UP000002281"/>
    </source>
</evidence>
<sequence length="128" mass="14402">MNLICKNMNHLWFFLFLVAAPACVLSQVQLKESGPGLVKPSQTLSLTCPVSRFPLTNHHVHWTHQAPGKGLEWLGDSRSGESTYYNLTLKSQLSIPSDTSKSQIYLTLNRLRGDDMAMYYCARDTVRG</sequence>
<dbReference type="InterPro" id="IPR013783">
    <property type="entry name" value="Ig-like_fold"/>
</dbReference>
<dbReference type="PROSITE" id="PS50835">
    <property type="entry name" value="IG_LIKE"/>
    <property type="match status" value="1"/>
</dbReference>
<dbReference type="GO" id="GO:0003823">
    <property type="term" value="F:antigen binding"/>
    <property type="evidence" value="ECO:0000318"/>
    <property type="project" value="GO_Central"/>
</dbReference>
<evidence type="ECO:0000256" key="1">
    <source>
        <dbReference type="ARBA" id="ARBA00022859"/>
    </source>
</evidence>
<evidence type="ECO:0000256" key="2">
    <source>
        <dbReference type="ARBA" id="ARBA00023130"/>
    </source>
</evidence>
<evidence type="ECO:0000256" key="3">
    <source>
        <dbReference type="ARBA" id="ARBA00043265"/>
    </source>
</evidence>
<protein>
    <recommendedName>
        <fullName evidence="4">Ig-like domain-containing protein</fullName>
    </recommendedName>
</protein>
<keyword evidence="3" id="KW-1280">Immunoglobulin</keyword>
<dbReference type="Gene3D" id="2.60.40.10">
    <property type="entry name" value="Immunoglobulins"/>
    <property type="match status" value="1"/>
</dbReference>
<dbReference type="GO" id="GO:0019814">
    <property type="term" value="C:immunoglobulin complex"/>
    <property type="evidence" value="ECO:0007669"/>
    <property type="project" value="UniProtKB-KW"/>
</dbReference>
<dbReference type="InterPro" id="IPR007110">
    <property type="entry name" value="Ig-like_dom"/>
</dbReference>
<dbReference type="GO" id="GO:0005576">
    <property type="term" value="C:extracellular region"/>
    <property type="evidence" value="ECO:0007669"/>
    <property type="project" value="UniProtKB-ARBA"/>
</dbReference>
<feature type="domain" description="Ig-like" evidence="4">
    <location>
        <begin position="21"/>
        <end position="128"/>
    </location>
</feature>
<reference evidence="5 6" key="1">
    <citation type="journal article" date="2009" name="Science">
        <title>Genome sequence, comparative analysis, and population genetics of the domestic horse.</title>
        <authorList>
            <consortium name="Broad Institute Genome Sequencing Platform"/>
            <consortium name="Broad Institute Whole Genome Assembly Team"/>
            <person name="Wade C.M."/>
            <person name="Giulotto E."/>
            <person name="Sigurdsson S."/>
            <person name="Zoli M."/>
            <person name="Gnerre S."/>
            <person name="Imsland F."/>
            <person name="Lear T.L."/>
            <person name="Adelson D.L."/>
            <person name="Bailey E."/>
            <person name="Bellone R.R."/>
            <person name="Bloecker H."/>
            <person name="Distl O."/>
            <person name="Edgar R.C."/>
            <person name="Garber M."/>
            <person name="Leeb T."/>
            <person name="Mauceli E."/>
            <person name="MacLeod J.N."/>
            <person name="Penedo M.C.T."/>
            <person name="Raison J.M."/>
            <person name="Sharpe T."/>
            <person name="Vogel J."/>
            <person name="Andersson L."/>
            <person name="Antczak D.F."/>
            <person name="Biagi T."/>
            <person name="Binns M.M."/>
            <person name="Chowdhary B.P."/>
            <person name="Coleman S.J."/>
            <person name="Della Valle G."/>
            <person name="Fryc S."/>
            <person name="Guerin G."/>
            <person name="Hasegawa T."/>
            <person name="Hill E.W."/>
            <person name="Jurka J."/>
            <person name="Kiialainen A."/>
            <person name="Lindgren G."/>
            <person name="Liu J."/>
            <person name="Magnani E."/>
            <person name="Mickelson J.R."/>
            <person name="Murray J."/>
            <person name="Nergadze S.G."/>
            <person name="Onofrio R."/>
            <person name="Pedroni S."/>
            <person name="Piras M.F."/>
            <person name="Raudsepp T."/>
            <person name="Rocchi M."/>
            <person name="Roeed K.H."/>
            <person name="Ryder O.A."/>
            <person name="Searle S."/>
            <person name="Skow L."/>
            <person name="Swinburne J.E."/>
            <person name="Syvaenen A.C."/>
            <person name="Tozaki T."/>
            <person name="Valberg S.J."/>
            <person name="Vaudin M."/>
            <person name="White J.R."/>
            <person name="Zody M.C."/>
            <person name="Lander E.S."/>
            <person name="Lindblad-Toh K."/>
        </authorList>
    </citation>
    <scope>NUCLEOTIDE SEQUENCE [LARGE SCALE GENOMIC DNA]</scope>
    <source>
        <strain evidence="5 6">Thoroughbred</strain>
    </source>
</reference>
<dbReference type="SUPFAM" id="SSF48726">
    <property type="entry name" value="Immunoglobulin"/>
    <property type="match status" value="1"/>
</dbReference>
<dbReference type="InterPro" id="IPR050199">
    <property type="entry name" value="IgHV"/>
</dbReference>
<proteinExistence type="predicted"/>
<reference evidence="5" key="3">
    <citation type="submission" date="2025-09" db="UniProtKB">
        <authorList>
            <consortium name="Ensembl"/>
        </authorList>
    </citation>
    <scope>IDENTIFICATION</scope>
    <source>
        <strain evidence="5">Thoroughbred</strain>
    </source>
</reference>
<dbReference type="Proteomes" id="UP000002281">
    <property type="component" value="Chromosome 24"/>
</dbReference>
<dbReference type="AlphaFoldDB" id="A0A5F5PY84"/>
<dbReference type="GO" id="GO:0016064">
    <property type="term" value="P:immunoglobulin mediated immune response"/>
    <property type="evidence" value="ECO:0000318"/>
    <property type="project" value="GO_Central"/>
</dbReference>
<dbReference type="Pfam" id="PF07686">
    <property type="entry name" value="V-set"/>
    <property type="match status" value="1"/>
</dbReference>
<dbReference type="InterPro" id="IPR036179">
    <property type="entry name" value="Ig-like_dom_sf"/>
</dbReference>
<name>A0A5F5PY84_HORSE</name>
<dbReference type="GeneTree" id="ENSGT01030000234536"/>
<keyword evidence="1" id="KW-0391">Immunity</keyword>